<reference evidence="1" key="1">
    <citation type="submission" date="2024-05" db="EMBL/GenBank/DDBJ databases">
        <title>Metabacillus sp. nov., isolated from the rhizosphere soil of tomato plants.</title>
        <authorList>
            <person name="Ma R."/>
        </authorList>
    </citation>
    <scope>NUCLEOTIDE SEQUENCE</scope>
    <source>
        <strain evidence="1">DBTR6</strain>
    </source>
</reference>
<proteinExistence type="predicted"/>
<accession>A0ABS7UQQ9</accession>
<sequence>MSNIILKHYFLEETDRIKMEELMCKFFSENEEEILGLDDQSLKDLYNKMMVEQPSFLLTGDKHN</sequence>
<evidence type="ECO:0000313" key="1">
    <source>
        <dbReference type="EMBL" id="MBZ5750559.1"/>
    </source>
</evidence>
<name>A0ABS7UQQ9_9BACI</name>
<gene>
    <name evidence="1" type="ORF">K9V48_09925</name>
</gene>
<comment type="caution">
    <text evidence="1">The sequence shown here is derived from an EMBL/GenBank/DDBJ whole genome shotgun (WGS) entry which is preliminary data.</text>
</comment>
<dbReference type="EMBL" id="JAIQUM010000016">
    <property type="protein sequence ID" value="MBZ5750559.1"/>
    <property type="molecule type" value="Genomic_DNA"/>
</dbReference>
<keyword evidence="2" id="KW-1185">Reference proteome</keyword>
<evidence type="ECO:0000313" key="2">
    <source>
        <dbReference type="Proteomes" id="UP001165287"/>
    </source>
</evidence>
<organism evidence="1 2">
    <name type="scientific">Metabacillus rhizolycopersici</name>
    <dbReference type="NCBI Taxonomy" id="2875709"/>
    <lineage>
        <taxon>Bacteria</taxon>
        <taxon>Bacillati</taxon>
        <taxon>Bacillota</taxon>
        <taxon>Bacilli</taxon>
        <taxon>Bacillales</taxon>
        <taxon>Bacillaceae</taxon>
        <taxon>Metabacillus</taxon>
    </lineage>
</organism>
<dbReference type="RefSeq" id="WP_224138785.1">
    <property type="nucleotide sequence ID" value="NZ_JAIQUM010000016.1"/>
</dbReference>
<protein>
    <submittedName>
        <fullName evidence="1">Uncharacterized protein</fullName>
    </submittedName>
</protein>
<dbReference type="Proteomes" id="UP001165287">
    <property type="component" value="Unassembled WGS sequence"/>
</dbReference>